<evidence type="ECO:0000256" key="4">
    <source>
        <dbReference type="RuleBase" id="RU003887"/>
    </source>
</evidence>
<dbReference type="InterPro" id="IPR020103">
    <property type="entry name" value="PsdUridine_synth_cat_dom_sf"/>
</dbReference>
<dbReference type="SMART" id="SM00363">
    <property type="entry name" value="S4"/>
    <property type="match status" value="1"/>
</dbReference>
<dbReference type="CDD" id="cd00165">
    <property type="entry name" value="S4"/>
    <property type="match status" value="1"/>
</dbReference>
<sequence length="259" mass="29634">MESIRLNKIISHNTTYSRRDADKLIQEGKIKVDGKVVTDLSTKVNFKDNIIKINEKKLFVKSKFSVIIYNKQKGEIVSKKDDRNRKTIYDTISGQFRHYIPVGRLDYASEGLLIMSDSSKLVSLLMSSSMERVYYLKIKGPITEEMQKAMKTGLTLADATKGAHALTSQKSMEFKPFVAYNIIKNTSNGSKIKVAISEGQNRELRRFFAHFDADVTDLKRVSFGGIDLGMLKPGKTRFLENNEYQSLHTFLEKNDFFNY</sequence>
<proteinExistence type="inferred from homology"/>
<accession>A0A6S6SJH3</accession>
<dbReference type="PROSITE" id="PS50889">
    <property type="entry name" value="S4"/>
    <property type="match status" value="1"/>
</dbReference>
<evidence type="ECO:0000256" key="3">
    <source>
        <dbReference type="PROSITE-ProRule" id="PRU00182"/>
    </source>
</evidence>
<organism evidence="6">
    <name type="scientific">uncultured Campylobacterales bacterium</name>
    <dbReference type="NCBI Taxonomy" id="352960"/>
    <lineage>
        <taxon>Bacteria</taxon>
        <taxon>Pseudomonadati</taxon>
        <taxon>Campylobacterota</taxon>
        <taxon>Epsilonproteobacteria</taxon>
        <taxon>Campylobacterales</taxon>
        <taxon>environmental samples</taxon>
    </lineage>
</organism>
<dbReference type="GO" id="GO:0003723">
    <property type="term" value="F:RNA binding"/>
    <property type="evidence" value="ECO:0007669"/>
    <property type="project" value="UniProtKB-KW"/>
</dbReference>
<evidence type="ECO:0000256" key="1">
    <source>
        <dbReference type="ARBA" id="ARBA00008348"/>
    </source>
</evidence>
<keyword evidence="2 4" id="KW-0413">Isomerase</keyword>
<dbReference type="GO" id="GO:0000455">
    <property type="term" value="P:enzyme-directed rRNA pseudouridine synthesis"/>
    <property type="evidence" value="ECO:0007669"/>
    <property type="project" value="UniProtKB-ARBA"/>
</dbReference>
<reference evidence="6" key="1">
    <citation type="submission" date="2020-01" db="EMBL/GenBank/DDBJ databases">
        <authorList>
            <person name="Meier V. D."/>
            <person name="Meier V D."/>
        </authorList>
    </citation>
    <scope>NUCLEOTIDE SEQUENCE</scope>
    <source>
        <strain evidence="6">HLG_WM_MAG_12</strain>
    </source>
</reference>
<dbReference type="SUPFAM" id="SSF55174">
    <property type="entry name" value="Alpha-L RNA-binding motif"/>
    <property type="match status" value="1"/>
</dbReference>
<dbReference type="InterPro" id="IPR020094">
    <property type="entry name" value="TruA/RsuA/RluB/E/F_N"/>
</dbReference>
<dbReference type="InterPro" id="IPR036986">
    <property type="entry name" value="S4_RNA-bd_sf"/>
</dbReference>
<dbReference type="Gene3D" id="3.30.70.580">
    <property type="entry name" value="Pseudouridine synthase I, catalytic domain, N-terminal subdomain"/>
    <property type="match status" value="1"/>
</dbReference>
<dbReference type="NCBIfam" id="TIGR00093">
    <property type="entry name" value="pseudouridine synthase"/>
    <property type="match status" value="1"/>
</dbReference>
<evidence type="ECO:0000259" key="5">
    <source>
        <dbReference type="SMART" id="SM00363"/>
    </source>
</evidence>
<feature type="domain" description="RNA-binding S4" evidence="5">
    <location>
        <begin position="4"/>
        <end position="66"/>
    </location>
</feature>
<comment type="similarity">
    <text evidence="1 4">Belongs to the pseudouridine synthase RsuA family.</text>
</comment>
<dbReference type="Gene3D" id="3.30.70.1560">
    <property type="entry name" value="Alpha-L RNA-binding motif"/>
    <property type="match status" value="1"/>
</dbReference>
<dbReference type="SUPFAM" id="SSF55120">
    <property type="entry name" value="Pseudouridine synthase"/>
    <property type="match status" value="1"/>
</dbReference>
<keyword evidence="6" id="KW-0456">Lyase</keyword>
<dbReference type="EMBL" id="CACVAW010000010">
    <property type="protein sequence ID" value="CAA6802978.1"/>
    <property type="molecule type" value="Genomic_DNA"/>
</dbReference>
<dbReference type="InterPro" id="IPR000748">
    <property type="entry name" value="PsdUridine_synth_RsuA/RluB/E/F"/>
</dbReference>
<evidence type="ECO:0000313" key="6">
    <source>
        <dbReference type="EMBL" id="CAA6802978.1"/>
    </source>
</evidence>
<dbReference type="Gene3D" id="3.10.290.10">
    <property type="entry name" value="RNA-binding S4 domain"/>
    <property type="match status" value="1"/>
</dbReference>
<evidence type="ECO:0000256" key="2">
    <source>
        <dbReference type="ARBA" id="ARBA00023235"/>
    </source>
</evidence>
<dbReference type="AlphaFoldDB" id="A0A6S6SJH3"/>
<dbReference type="Pfam" id="PF01479">
    <property type="entry name" value="S4"/>
    <property type="match status" value="1"/>
</dbReference>
<name>A0A6S6SJH3_9BACT</name>
<dbReference type="EC" id="5.4.99.-" evidence="4"/>
<dbReference type="GO" id="GO:0016829">
    <property type="term" value="F:lyase activity"/>
    <property type="evidence" value="ECO:0007669"/>
    <property type="project" value="UniProtKB-KW"/>
</dbReference>
<gene>
    <name evidence="6" type="ORF">HELGO_WM2610</name>
</gene>
<dbReference type="PANTHER" id="PTHR47683">
    <property type="entry name" value="PSEUDOURIDINE SYNTHASE FAMILY PROTEIN-RELATED"/>
    <property type="match status" value="1"/>
</dbReference>
<dbReference type="InterPro" id="IPR050343">
    <property type="entry name" value="RsuA_PseudoU_synthase"/>
</dbReference>
<dbReference type="Pfam" id="PF00849">
    <property type="entry name" value="PseudoU_synth_2"/>
    <property type="match status" value="1"/>
</dbReference>
<protein>
    <recommendedName>
        <fullName evidence="4">Pseudouridine synthase</fullName>
        <ecNumber evidence="4">5.4.99.-</ecNumber>
    </recommendedName>
</protein>
<dbReference type="InterPro" id="IPR002942">
    <property type="entry name" value="S4_RNA-bd"/>
</dbReference>
<dbReference type="PROSITE" id="PS01149">
    <property type="entry name" value="PSI_RSU"/>
    <property type="match status" value="1"/>
</dbReference>
<dbReference type="GO" id="GO:0120159">
    <property type="term" value="F:rRNA pseudouridine synthase activity"/>
    <property type="evidence" value="ECO:0007669"/>
    <property type="project" value="UniProtKB-ARBA"/>
</dbReference>
<keyword evidence="3" id="KW-0694">RNA-binding</keyword>
<dbReference type="InterPro" id="IPR006145">
    <property type="entry name" value="PsdUridine_synth_RsuA/RluA"/>
</dbReference>
<dbReference type="InterPro" id="IPR042092">
    <property type="entry name" value="PsdUridine_s_RsuA/RluB/E/F_cat"/>
</dbReference>
<dbReference type="InterPro" id="IPR018496">
    <property type="entry name" value="PsdUridine_synth_RsuA/RluB_CS"/>
</dbReference>
<dbReference type="PANTHER" id="PTHR47683:SF2">
    <property type="entry name" value="RNA-BINDING S4 DOMAIN-CONTAINING PROTEIN"/>
    <property type="match status" value="1"/>
</dbReference>